<dbReference type="VEuPathDB" id="FungiDB:FUN_021997"/>
<name>A0A2N1N108_9GLOM</name>
<evidence type="ECO:0000313" key="1">
    <source>
        <dbReference type="EMBL" id="PKK67539.1"/>
    </source>
</evidence>
<dbReference type="VEuPathDB" id="FungiDB:RhiirFUN_011299"/>
<reference evidence="1 2" key="1">
    <citation type="submission" date="2016-04" db="EMBL/GenBank/DDBJ databases">
        <title>Genome analyses suggest a sexual origin of heterokaryosis in a supposedly ancient asexual fungus.</title>
        <authorList>
            <person name="Ropars J."/>
            <person name="Sedzielewska K."/>
            <person name="Noel J."/>
            <person name="Charron P."/>
            <person name="Farinelli L."/>
            <person name="Marton T."/>
            <person name="Kruger M."/>
            <person name="Pelin A."/>
            <person name="Brachmann A."/>
            <person name="Corradi N."/>
        </authorList>
    </citation>
    <scope>NUCLEOTIDE SEQUENCE [LARGE SCALE GENOMIC DNA]</scope>
    <source>
        <strain evidence="1 2">C2</strain>
    </source>
</reference>
<accession>A0A2N1N108</accession>
<dbReference type="EMBL" id="LLXL01000946">
    <property type="protein sequence ID" value="PKK67539.1"/>
    <property type="molecule type" value="Genomic_DNA"/>
</dbReference>
<gene>
    <name evidence="1" type="ORF">RhiirC2_567830</name>
</gene>
<dbReference type="VEuPathDB" id="FungiDB:RhiirA1_505747"/>
<organism evidence="1 2">
    <name type="scientific">Rhizophagus irregularis</name>
    <dbReference type="NCBI Taxonomy" id="588596"/>
    <lineage>
        <taxon>Eukaryota</taxon>
        <taxon>Fungi</taxon>
        <taxon>Fungi incertae sedis</taxon>
        <taxon>Mucoromycota</taxon>
        <taxon>Glomeromycotina</taxon>
        <taxon>Glomeromycetes</taxon>
        <taxon>Glomerales</taxon>
        <taxon>Glomeraceae</taxon>
        <taxon>Rhizophagus</taxon>
    </lineage>
</organism>
<reference evidence="1 2" key="2">
    <citation type="submission" date="2017-10" db="EMBL/GenBank/DDBJ databases">
        <title>Extensive intraspecific genome diversity in a model arbuscular mycorrhizal fungus.</title>
        <authorList>
            <person name="Chen E.C.H."/>
            <person name="Morin E."/>
            <person name="Baudet D."/>
            <person name="Noel J."/>
            <person name="Ndikumana S."/>
            <person name="Charron P."/>
            <person name="St-Onge C."/>
            <person name="Giorgi J."/>
            <person name="Grigoriev I.V."/>
            <person name="Roux C."/>
            <person name="Martin F.M."/>
            <person name="Corradi N."/>
        </authorList>
    </citation>
    <scope>NUCLEOTIDE SEQUENCE [LARGE SCALE GENOMIC DNA]</scope>
    <source>
        <strain evidence="1 2">C2</strain>
    </source>
</reference>
<dbReference type="AlphaFoldDB" id="A0A2N1N108"/>
<proteinExistence type="predicted"/>
<comment type="caution">
    <text evidence="1">The sequence shown here is derived from an EMBL/GenBank/DDBJ whole genome shotgun (WGS) entry which is preliminary data.</text>
</comment>
<dbReference type="Proteomes" id="UP000233469">
    <property type="component" value="Unassembled WGS sequence"/>
</dbReference>
<dbReference type="Gene3D" id="1.10.150.320">
    <property type="entry name" value="Photosystem II 12 kDa extrinsic protein"/>
    <property type="match status" value="1"/>
</dbReference>
<protein>
    <submittedName>
        <fullName evidence="1">Uncharacterized protein</fullName>
    </submittedName>
</protein>
<sequence>MECTCWRFILSNLSCRLYSTVSYSISYRMPTFNEEYKKASDKGDVFLFYTRGPSNVPNLPLLSAIVDRNNWKLYFGPFVGRAFLLARSDKFNINNCSKSEMTSIHGIGSKRADLLMSNRPYRDLEDCIATPSSTSPN</sequence>
<dbReference type="SUPFAM" id="SSF81585">
    <property type="entry name" value="PsbU/PolX domain-like"/>
    <property type="match status" value="1"/>
</dbReference>
<evidence type="ECO:0000313" key="2">
    <source>
        <dbReference type="Proteomes" id="UP000233469"/>
    </source>
</evidence>